<keyword evidence="2" id="KW-1185">Reference proteome</keyword>
<evidence type="ECO:0000313" key="1">
    <source>
        <dbReference type="EMBL" id="UGO50603.1"/>
    </source>
</evidence>
<sequence>MKELLYMGKSKMYRLVSLQIMNVVNIGMDKDVSIDDIVIMGMAVINASQLFLSEKEISILQVELWNRLNLKSFEKLS</sequence>
<accession>A0AAE8YTR6</accession>
<organism evidence="1 2">
    <name type="scientific">Bacillus phage vB_BanS_Sophrita</name>
    <dbReference type="NCBI Taxonomy" id="2894790"/>
    <lineage>
        <taxon>Viruses</taxon>
        <taxon>Duplodnaviria</taxon>
        <taxon>Heunggongvirae</taxon>
        <taxon>Uroviricota</taxon>
        <taxon>Caudoviricetes</taxon>
        <taxon>Joanripponvirinae</taxon>
        <taxon>Sophritavirus</taxon>
        <taxon>Sophritavirus sophrita</taxon>
    </lineage>
</organism>
<dbReference type="EMBL" id="OK499991">
    <property type="protein sequence ID" value="UGO50603.1"/>
    <property type="molecule type" value="Genomic_DNA"/>
</dbReference>
<reference evidence="1" key="1">
    <citation type="submission" date="2021-10" db="EMBL/GenBank/DDBJ databases">
        <authorList>
            <person name="Lavering E.D."/>
            <person name="James R."/>
            <person name="Fairholm J.D."/>
            <person name="Ogilvie B.H."/>
            <person name="Thurgood T.L."/>
            <person name="Robison R.A."/>
            <person name="Grose J.H."/>
        </authorList>
    </citation>
    <scope>NUCLEOTIDE SEQUENCE</scope>
</reference>
<proteinExistence type="predicted"/>
<name>A0AAE8YTR6_9CAUD</name>
<gene>
    <name evidence="1" type="ORF">SOPHRITA_12</name>
</gene>
<protein>
    <submittedName>
        <fullName evidence="1">Uncharacterized protein</fullName>
    </submittedName>
</protein>
<dbReference type="Proteomes" id="UP000827460">
    <property type="component" value="Segment"/>
</dbReference>
<evidence type="ECO:0000313" key="2">
    <source>
        <dbReference type="Proteomes" id="UP000827460"/>
    </source>
</evidence>